<evidence type="ECO:0000313" key="1">
    <source>
        <dbReference type="EMBL" id="BAJ95351.1"/>
    </source>
</evidence>
<name>F2DJT0_HORVV</name>
<sequence>MHLLPFLQVVLKVRSIQLASLPRDYRSMLGRACLVSHQFLCRLVLSWFLILRIFFRSFVVERIWVSWVLLVVGFFRSCRLFLFLSSPKIYCLERKFSFMR</sequence>
<dbReference type="InParanoid" id="F2DJT0"/>
<accession>F2DJT0</accession>
<reference evidence="1" key="1">
    <citation type="journal article" date="2011" name="Plant Physiol.">
        <title>Comprehensive sequence analysis of 24,783 barley full-length cDNAs derived from 12 clone libraries.</title>
        <authorList>
            <person name="Matsumoto T."/>
            <person name="Tanaka T."/>
            <person name="Sakai H."/>
            <person name="Amano N."/>
            <person name="Kanamori H."/>
            <person name="Kurita K."/>
            <person name="Kikuta A."/>
            <person name="Kamiya K."/>
            <person name="Yamamoto M."/>
            <person name="Ikawa H."/>
            <person name="Fujii N."/>
            <person name="Hori K."/>
            <person name="Itoh T."/>
            <person name="Sato K."/>
        </authorList>
    </citation>
    <scope>NUCLEOTIDE SEQUENCE</scope>
    <source>
        <tissue evidence="1">Shoot and root</tissue>
    </source>
</reference>
<dbReference type="EMBL" id="AK364148">
    <property type="protein sequence ID" value="BAJ95351.1"/>
    <property type="molecule type" value="mRNA"/>
</dbReference>
<dbReference type="AlphaFoldDB" id="F2DJT0"/>
<protein>
    <submittedName>
        <fullName evidence="1">Predicted protein</fullName>
    </submittedName>
</protein>
<proteinExistence type="evidence at transcript level"/>
<organism evidence="1">
    <name type="scientific">Hordeum vulgare subsp. vulgare</name>
    <name type="common">Domesticated barley</name>
    <dbReference type="NCBI Taxonomy" id="112509"/>
    <lineage>
        <taxon>Eukaryota</taxon>
        <taxon>Viridiplantae</taxon>
        <taxon>Streptophyta</taxon>
        <taxon>Embryophyta</taxon>
        <taxon>Tracheophyta</taxon>
        <taxon>Spermatophyta</taxon>
        <taxon>Magnoliopsida</taxon>
        <taxon>Liliopsida</taxon>
        <taxon>Poales</taxon>
        <taxon>Poaceae</taxon>
        <taxon>BOP clade</taxon>
        <taxon>Pooideae</taxon>
        <taxon>Triticodae</taxon>
        <taxon>Triticeae</taxon>
        <taxon>Hordeinae</taxon>
        <taxon>Hordeum</taxon>
    </lineage>
</organism>